<dbReference type="GO" id="GO:0016705">
    <property type="term" value="F:oxidoreductase activity, acting on paired donors, with incorporation or reduction of molecular oxygen"/>
    <property type="evidence" value="ECO:0007669"/>
    <property type="project" value="InterPro"/>
</dbReference>
<evidence type="ECO:0000256" key="1">
    <source>
        <dbReference type="ARBA" id="ARBA00023002"/>
    </source>
</evidence>
<reference evidence="4 5" key="1">
    <citation type="journal article" date="2014" name="Nature">
        <title>An environmental bacterial taxon with a large and distinct metabolic repertoire.</title>
        <authorList>
            <person name="Wilson M.C."/>
            <person name="Mori T."/>
            <person name="Ruckert C."/>
            <person name="Uria A.R."/>
            <person name="Helf M.J."/>
            <person name="Takada K."/>
            <person name="Gernert C."/>
            <person name="Steffens U.A."/>
            <person name="Heycke N."/>
            <person name="Schmitt S."/>
            <person name="Rinke C."/>
            <person name="Helfrich E.J."/>
            <person name="Brachmann A.O."/>
            <person name="Gurgui C."/>
            <person name="Wakimoto T."/>
            <person name="Kracht M."/>
            <person name="Crusemann M."/>
            <person name="Hentschel U."/>
            <person name="Abe I."/>
            <person name="Matsunaga S."/>
            <person name="Kalinowski J."/>
            <person name="Takeyama H."/>
            <person name="Piel J."/>
        </authorList>
    </citation>
    <scope>NUCLEOTIDE SEQUENCE [LARGE SCALE GENOMIC DNA]</scope>
    <source>
        <strain evidence="5">TSY1</strain>
    </source>
</reference>
<gene>
    <name evidence="4" type="ORF">ETSY1_00055</name>
</gene>
<evidence type="ECO:0000256" key="2">
    <source>
        <dbReference type="ARBA" id="ARBA00023033"/>
    </source>
</evidence>
<keyword evidence="2" id="KW-0503">Monooxygenase</keyword>
<dbReference type="Gene3D" id="3.20.20.30">
    <property type="entry name" value="Luciferase-like domain"/>
    <property type="match status" value="1"/>
</dbReference>
<dbReference type="PATRIC" id="fig|1429438.4.peg.205"/>
<dbReference type="Proteomes" id="UP000019141">
    <property type="component" value="Unassembled WGS sequence"/>
</dbReference>
<protein>
    <recommendedName>
        <fullName evidence="3">Luciferase-like domain-containing protein</fullName>
    </recommendedName>
</protein>
<evidence type="ECO:0000259" key="3">
    <source>
        <dbReference type="Pfam" id="PF00296"/>
    </source>
</evidence>
<dbReference type="HOGENOM" id="CLU_027853_3_0_7"/>
<dbReference type="InterPro" id="IPR011251">
    <property type="entry name" value="Luciferase-like_dom"/>
</dbReference>
<dbReference type="GO" id="GO:0005829">
    <property type="term" value="C:cytosol"/>
    <property type="evidence" value="ECO:0007669"/>
    <property type="project" value="TreeGrafter"/>
</dbReference>
<dbReference type="PANTHER" id="PTHR30137">
    <property type="entry name" value="LUCIFERASE-LIKE MONOOXYGENASE"/>
    <property type="match status" value="1"/>
</dbReference>
<proteinExistence type="predicted"/>
<name>W4LZC2_ENTF1</name>
<keyword evidence="1" id="KW-0560">Oxidoreductase</keyword>
<dbReference type="InterPro" id="IPR036661">
    <property type="entry name" value="Luciferase-like_sf"/>
</dbReference>
<dbReference type="AlphaFoldDB" id="W4LZC2"/>
<feature type="domain" description="Luciferase-like" evidence="3">
    <location>
        <begin position="1"/>
        <end position="312"/>
    </location>
</feature>
<keyword evidence="5" id="KW-1185">Reference proteome</keyword>
<dbReference type="InterPro" id="IPR050766">
    <property type="entry name" value="Bact_Lucif_Oxidored"/>
</dbReference>
<dbReference type="GO" id="GO:0004497">
    <property type="term" value="F:monooxygenase activity"/>
    <property type="evidence" value="ECO:0007669"/>
    <property type="project" value="UniProtKB-KW"/>
</dbReference>
<dbReference type="EMBL" id="AZHW01000048">
    <property type="protein sequence ID" value="ETX03434.1"/>
    <property type="molecule type" value="Genomic_DNA"/>
</dbReference>
<evidence type="ECO:0000313" key="4">
    <source>
        <dbReference type="EMBL" id="ETX03434.1"/>
    </source>
</evidence>
<dbReference type="CDD" id="cd00347">
    <property type="entry name" value="Flavin_utilizing_monoxygenases"/>
    <property type="match status" value="1"/>
</dbReference>
<organism evidence="4 5">
    <name type="scientific">Entotheonella factor</name>
    <dbReference type="NCBI Taxonomy" id="1429438"/>
    <lineage>
        <taxon>Bacteria</taxon>
        <taxon>Pseudomonadati</taxon>
        <taxon>Nitrospinota/Tectimicrobiota group</taxon>
        <taxon>Candidatus Tectimicrobiota</taxon>
        <taxon>Candidatus Entotheonellia</taxon>
        <taxon>Candidatus Entotheonellales</taxon>
        <taxon>Candidatus Entotheonellaceae</taxon>
        <taxon>Candidatus Entotheonella</taxon>
    </lineage>
</organism>
<sequence length="348" mass="40153">MNFGLFTLFDYYPEDQSAKDYYRFILDEIAYAEALGFDSVWLGEHHFCNYLCPSPQIFAASVAERTQRLRIGTAVTIAPLHDPVRLAEDYAMVDVLSDGRLDFGAGRGFQAESYQTFNRSMDESRELLMEGIEIIDKAWTQERLTYEGRYRQVRDLAVLPRPVQQPRPPIWVGSSLSPESYQFAASHGYHLKVAAIFSPLRNFLPLVQLYRETLKEAGYDPMQAQISMGNHCYVGTSTAQARAVWESYYRRYLRFFSSLLDSKTYEQSQQHQSFTRLSTLLENLSFSQARALLAVCGEPQECVDRITQTQEMIGNTHYWIYADLGGLPREEVWASLRRFAEQVIPKFR</sequence>
<dbReference type="PANTHER" id="PTHR30137:SF8">
    <property type="entry name" value="BLR5498 PROTEIN"/>
    <property type="match status" value="1"/>
</dbReference>
<evidence type="ECO:0000313" key="5">
    <source>
        <dbReference type="Proteomes" id="UP000019141"/>
    </source>
</evidence>
<comment type="caution">
    <text evidence="4">The sequence shown here is derived from an EMBL/GenBank/DDBJ whole genome shotgun (WGS) entry which is preliminary data.</text>
</comment>
<dbReference type="Pfam" id="PF00296">
    <property type="entry name" value="Bac_luciferase"/>
    <property type="match status" value="1"/>
</dbReference>
<accession>W4LZC2</accession>
<dbReference type="SUPFAM" id="SSF51679">
    <property type="entry name" value="Bacterial luciferase-like"/>
    <property type="match status" value="1"/>
</dbReference>